<keyword evidence="2" id="KW-0444">Lipid biosynthesis</keyword>
<keyword evidence="5" id="KW-0925">Oxylipin biosynthesis</keyword>
<dbReference type="GO" id="GO:0016705">
    <property type="term" value="F:oxidoreductase activity, acting on paired donors, with incorporation or reduction of molecular oxygen"/>
    <property type="evidence" value="ECO:0007669"/>
    <property type="project" value="InterPro"/>
</dbReference>
<evidence type="ECO:0000256" key="10">
    <source>
        <dbReference type="ARBA" id="ARBA00023239"/>
    </source>
</evidence>
<dbReference type="PANTHER" id="PTHR24286">
    <property type="entry name" value="CYTOCHROME P450 26"/>
    <property type="match status" value="1"/>
</dbReference>
<dbReference type="GO" id="GO:0020037">
    <property type="term" value="F:heme binding"/>
    <property type="evidence" value="ECO:0007669"/>
    <property type="project" value="InterPro"/>
</dbReference>
<evidence type="ECO:0000256" key="8">
    <source>
        <dbReference type="ARBA" id="ARBA00023098"/>
    </source>
</evidence>
<keyword evidence="3" id="KW-0349">Heme</keyword>
<keyword evidence="6" id="KW-0276">Fatty acid metabolism</keyword>
<dbReference type="GO" id="GO:0006633">
    <property type="term" value="P:fatty acid biosynthetic process"/>
    <property type="evidence" value="ECO:0007669"/>
    <property type="project" value="UniProtKB-KW"/>
</dbReference>
<dbReference type="GO" id="GO:0016125">
    <property type="term" value="P:sterol metabolic process"/>
    <property type="evidence" value="ECO:0007669"/>
    <property type="project" value="TreeGrafter"/>
</dbReference>
<dbReference type="GO" id="GO:0016829">
    <property type="term" value="F:lyase activity"/>
    <property type="evidence" value="ECO:0007669"/>
    <property type="project" value="UniProtKB-KW"/>
</dbReference>
<dbReference type="Pfam" id="PF00067">
    <property type="entry name" value="p450"/>
    <property type="match status" value="1"/>
</dbReference>
<dbReference type="PANTHER" id="PTHR24286:SF255">
    <property type="entry name" value="ALLENE OXIDE SYNTHASE, CHLOROPLASTIC"/>
    <property type="match status" value="1"/>
</dbReference>
<keyword evidence="8" id="KW-0443">Lipid metabolism</keyword>
<dbReference type="GO" id="GO:0004497">
    <property type="term" value="F:monooxygenase activity"/>
    <property type="evidence" value="ECO:0007669"/>
    <property type="project" value="InterPro"/>
</dbReference>
<dbReference type="Gene3D" id="1.10.630.10">
    <property type="entry name" value="Cytochrome P450"/>
    <property type="match status" value="1"/>
</dbReference>
<keyword evidence="10" id="KW-0456">Lyase</keyword>
<reference evidence="12" key="1">
    <citation type="submission" date="2021-01" db="EMBL/GenBank/DDBJ databases">
        <title>Adiantum capillus-veneris genome.</title>
        <authorList>
            <person name="Fang Y."/>
            <person name="Liao Q."/>
        </authorList>
    </citation>
    <scope>NUCLEOTIDE SEQUENCE</scope>
    <source>
        <strain evidence="12">H3</strain>
        <tissue evidence="12">Leaf</tissue>
    </source>
</reference>
<dbReference type="EMBL" id="JABFUD020000020">
    <property type="protein sequence ID" value="KAI5063851.1"/>
    <property type="molecule type" value="Genomic_DNA"/>
</dbReference>
<sequence length="494" mass="55188">MGSKASSDIKTPMIFHQDSSDELPLKTIPGSYGMPFFGPIKDRLDFFWFQGQTKFWTSRMEKYQSTVFHVNVAPGPPGFRTSHVVMLLDQKSFPILFDVSKVEKKDVLLANYMPSLSLFGGTRPCVFLDPSEELHAKVKSFVMNIIKLNASKWIPEMQKAALEVFPKWDLEMNEKAKAEVNTHTSQVACNVLVRTVLGRDPAAPGEATLKTDGPSLFRTWLAPFLAPIASIGLPHILEELTFHSFPIPSFVASGTYKKLTNFFEIYGTELLDMAEREHGIDRHEALHNIIFFMGFNAFGGLQLFLPAMVEYVAGAGQKLHDALVKEVRDAVKEEGGSALTVAALRRMELSRSIVYESLRMSPPVAYQYARAKEDITVESHDARYEIKKGELIGGCQPVATRDPRVFKDAEKFVAERFMGEEGKKLIKYVLWGNGPADGKPSVSNKQCAANDLVPLLSQAFLACLFLHYDSFTIFKPTIKGNSVTIHFSSLRKAC</sequence>
<keyword evidence="9" id="KW-0275">Fatty acid biosynthesis</keyword>
<evidence type="ECO:0000313" key="13">
    <source>
        <dbReference type="Proteomes" id="UP000886520"/>
    </source>
</evidence>
<gene>
    <name evidence="11" type="ORF">GOP47_0020521</name>
    <name evidence="12" type="ORF">GOP47_0021127</name>
</gene>
<name>A0A9D4UAX6_ADICA</name>
<dbReference type="GO" id="GO:0005506">
    <property type="term" value="F:iron ion binding"/>
    <property type="evidence" value="ECO:0007669"/>
    <property type="project" value="InterPro"/>
</dbReference>
<evidence type="ECO:0000256" key="3">
    <source>
        <dbReference type="ARBA" id="ARBA00022617"/>
    </source>
</evidence>
<protein>
    <recommendedName>
        <fullName evidence="14">Allene oxide synthase</fullName>
    </recommendedName>
</protein>
<dbReference type="Proteomes" id="UP000886520">
    <property type="component" value="Chromosome 20"/>
</dbReference>
<evidence type="ECO:0000256" key="6">
    <source>
        <dbReference type="ARBA" id="ARBA00022832"/>
    </source>
</evidence>
<keyword evidence="4" id="KW-0479">Metal-binding</keyword>
<evidence type="ECO:0000256" key="4">
    <source>
        <dbReference type="ARBA" id="ARBA00022723"/>
    </source>
</evidence>
<evidence type="ECO:0000256" key="2">
    <source>
        <dbReference type="ARBA" id="ARBA00022516"/>
    </source>
</evidence>
<dbReference type="OrthoDB" id="2789670at2759"/>
<dbReference type="GO" id="GO:0031408">
    <property type="term" value="P:oxylipin biosynthetic process"/>
    <property type="evidence" value="ECO:0007669"/>
    <property type="project" value="UniProtKB-KW"/>
</dbReference>
<dbReference type="AlphaFoldDB" id="A0A9D4UAX6"/>
<dbReference type="CDD" id="cd11071">
    <property type="entry name" value="CYP74"/>
    <property type="match status" value="1"/>
</dbReference>
<keyword evidence="7" id="KW-0408">Iron</keyword>
<evidence type="ECO:0008006" key="14">
    <source>
        <dbReference type="Google" id="ProtNLM"/>
    </source>
</evidence>
<dbReference type="InterPro" id="IPR001128">
    <property type="entry name" value="Cyt_P450"/>
</dbReference>
<comment type="similarity">
    <text evidence="1">Belongs to the cytochrome P450 family.</text>
</comment>
<evidence type="ECO:0000256" key="5">
    <source>
        <dbReference type="ARBA" id="ARBA00022767"/>
    </source>
</evidence>
<dbReference type="InterPro" id="IPR036396">
    <property type="entry name" value="Cyt_P450_sf"/>
</dbReference>
<dbReference type="FunFam" id="1.10.630.10:FF:000024">
    <property type="entry name" value="Allene oxide synthase, chloroplastic"/>
    <property type="match status" value="1"/>
</dbReference>
<keyword evidence="13" id="KW-1185">Reference proteome</keyword>
<evidence type="ECO:0000313" key="11">
    <source>
        <dbReference type="EMBL" id="KAI5063851.1"/>
    </source>
</evidence>
<evidence type="ECO:0000256" key="1">
    <source>
        <dbReference type="ARBA" id="ARBA00010617"/>
    </source>
</evidence>
<evidence type="ECO:0000256" key="9">
    <source>
        <dbReference type="ARBA" id="ARBA00023160"/>
    </source>
</evidence>
<dbReference type="SUPFAM" id="SSF48264">
    <property type="entry name" value="Cytochrome P450"/>
    <property type="match status" value="1"/>
</dbReference>
<evidence type="ECO:0000313" key="12">
    <source>
        <dbReference type="EMBL" id="KAI5064457.1"/>
    </source>
</evidence>
<proteinExistence type="inferred from homology"/>
<comment type="caution">
    <text evidence="12">The sequence shown here is derived from an EMBL/GenBank/DDBJ whole genome shotgun (WGS) entry which is preliminary data.</text>
</comment>
<organism evidence="12 13">
    <name type="scientific">Adiantum capillus-veneris</name>
    <name type="common">Maidenhair fern</name>
    <dbReference type="NCBI Taxonomy" id="13818"/>
    <lineage>
        <taxon>Eukaryota</taxon>
        <taxon>Viridiplantae</taxon>
        <taxon>Streptophyta</taxon>
        <taxon>Embryophyta</taxon>
        <taxon>Tracheophyta</taxon>
        <taxon>Polypodiopsida</taxon>
        <taxon>Polypodiidae</taxon>
        <taxon>Polypodiales</taxon>
        <taxon>Pteridineae</taxon>
        <taxon>Pteridaceae</taxon>
        <taxon>Vittarioideae</taxon>
        <taxon>Adiantum</taxon>
    </lineage>
</organism>
<evidence type="ECO:0000256" key="7">
    <source>
        <dbReference type="ARBA" id="ARBA00023004"/>
    </source>
</evidence>
<accession>A0A9D4UAX6</accession>
<dbReference type="EMBL" id="JABFUD020000020">
    <property type="protein sequence ID" value="KAI5064457.1"/>
    <property type="molecule type" value="Genomic_DNA"/>
</dbReference>